<proteinExistence type="predicted"/>
<dbReference type="AlphaFoldDB" id="A0A915MM55"/>
<evidence type="ECO:0000259" key="3">
    <source>
        <dbReference type="PROSITE" id="PS50013"/>
    </source>
</evidence>
<dbReference type="InterPro" id="IPR018159">
    <property type="entry name" value="Spectrin/alpha-actinin"/>
</dbReference>
<dbReference type="SMART" id="SM00298">
    <property type="entry name" value="CHROMO"/>
    <property type="match status" value="1"/>
</dbReference>
<feature type="domain" description="Chromo" evidence="3">
    <location>
        <begin position="3"/>
        <end position="53"/>
    </location>
</feature>
<sequence>MDFVVESILGDKIINGVKFYYIKWLNYSKKHNTWLPVSDMDSPDLIAEYENNKNNNFLDDFLDEEKQFEKKIEKELIKNIKDITKQGKEFEKVFAQKESGQDIFSVNRLLAKHKNAENNLADLGRALDDLQQQGQQLVNEQIPGSGPVPLRIAEIRAYYDYLKKLADERRKELEGAVEKFEIEKLEQLATRFDKKAGMSETWLQENQRLVSQDNFGTDLASVEAANKKHEAIETDIYAYEERVQAVISIAGELEIEKYHDIGRINDRKEHVLGLWNQLLESLKGRRQRLELSLTVQKIFNEMDKVLAMLDSDELGQHVKDVEELLQKHVLLESDLNIITDHVKNVNRQAERFSRDDTEGYIPVDPAVVRERMQYLEQRYKELLELAAARKARLENNKRLCQFNSWMSENGQQVEIKLKL</sequence>
<dbReference type="WBParaSite" id="scaffold4171_cov156.g7735">
    <property type="protein sequence ID" value="scaffold4171_cov156.g7735"/>
    <property type="gene ID" value="scaffold4171_cov156.g7735"/>
</dbReference>
<dbReference type="InterPro" id="IPR000953">
    <property type="entry name" value="Chromo/chromo_shadow_dom"/>
</dbReference>
<dbReference type="PANTHER" id="PTHR11915">
    <property type="entry name" value="SPECTRIN/FILAMIN RELATED CYTOSKELETAL PROTEIN"/>
    <property type="match status" value="1"/>
</dbReference>
<reference evidence="5" key="1">
    <citation type="submission" date="2022-11" db="UniProtKB">
        <authorList>
            <consortium name="WormBaseParasite"/>
        </authorList>
    </citation>
    <scope>IDENTIFICATION</scope>
</reference>
<dbReference type="Pfam" id="PF00435">
    <property type="entry name" value="Spectrin"/>
    <property type="match status" value="3"/>
</dbReference>
<evidence type="ECO:0000313" key="4">
    <source>
        <dbReference type="Proteomes" id="UP000887561"/>
    </source>
</evidence>
<dbReference type="Gene3D" id="2.40.50.40">
    <property type="match status" value="1"/>
</dbReference>
<dbReference type="InterPro" id="IPR002017">
    <property type="entry name" value="Spectrin_repeat"/>
</dbReference>
<protein>
    <submittedName>
        <fullName evidence="5">Chromo domain-containing protein</fullName>
    </submittedName>
</protein>
<dbReference type="Gene3D" id="1.20.58.60">
    <property type="match status" value="3"/>
</dbReference>
<keyword evidence="1" id="KW-0677">Repeat</keyword>
<dbReference type="InterPro" id="IPR023780">
    <property type="entry name" value="Chromo_domain"/>
</dbReference>
<dbReference type="InterPro" id="IPR016197">
    <property type="entry name" value="Chromo-like_dom_sf"/>
</dbReference>
<dbReference type="CDD" id="cd00176">
    <property type="entry name" value="SPEC"/>
    <property type="match status" value="1"/>
</dbReference>
<accession>A0A915MM55</accession>
<evidence type="ECO:0000256" key="1">
    <source>
        <dbReference type="ARBA" id="ARBA00022737"/>
    </source>
</evidence>
<dbReference type="Proteomes" id="UP000887561">
    <property type="component" value="Unplaced"/>
</dbReference>
<evidence type="ECO:0000256" key="2">
    <source>
        <dbReference type="SAM" id="Coils"/>
    </source>
</evidence>
<keyword evidence="2" id="KW-0175">Coiled coil</keyword>
<dbReference type="SUPFAM" id="SSF54160">
    <property type="entry name" value="Chromo domain-like"/>
    <property type="match status" value="1"/>
</dbReference>
<organism evidence="4 5">
    <name type="scientific">Meloidogyne javanica</name>
    <name type="common">Root-knot nematode worm</name>
    <dbReference type="NCBI Taxonomy" id="6303"/>
    <lineage>
        <taxon>Eukaryota</taxon>
        <taxon>Metazoa</taxon>
        <taxon>Ecdysozoa</taxon>
        <taxon>Nematoda</taxon>
        <taxon>Chromadorea</taxon>
        <taxon>Rhabditida</taxon>
        <taxon>Tylenchina</taxon>
        <taxon>Tylenchomorpha</taxon>
        <taxon>Tylenchoidea</taxon>
        <taxon>Meloidogynidae</taxon>
        <taxon>Meloidogyninae</taxon>
        <taxon>Meloidogyne</taxon>
        <taxon>Meloidogyne incognita group</taxon>
    </lineage>
</organism>
<dbReference type="CDD" id="cd00024">
    <property type="entry name" value="CD_CSD"/>
    <property type="match status" value="1"/>
</dbReference>
<dbReference type="PROSITE" id="PS50013">
    <property type="entry name" value="CHROMO_2"/>
    <property type="match status" value="1"/>
</dbReference>
<keyword evidence="4" id="KW-1185">Reference proteome</keyword>
<dbReference type="SMART" id="SM00150">
    <property type="entry name" value="SPEC"/>
    <property type="match status" value="3"/>
</dbReference>
<dbReference type="SUPFAM" id="SSF46966">
    <property type="entry name" value="Spectrin repeat"/>
    <property type="match status" value="3"/>
</dbReference>
<dbReference type="Pfam" id="PF00385">
    <property type="entry name" value="Chromo"/>
    <property type="match status" value="1"/>
</dbReference>
<feature type="coiled-coil region" evidence="2">
    <location>
        <begin position="106"/>
        <end position="183"/>
    </location>
</feature>
<evidence type="ECO:0000313" key="5">
    <source>
        <dbReference type="WBParaSite" id="scaffold4171_cov156.g7735"/>
    </source>
</evidence>
<name>A0A915MM55_MELJA</name>